<name>A0A815X3Y0_9BILA</name>
<sequence length="194" mass="22104">MRTVSDRFKFNSTIKNKIQRTLSLDVKNSTYCLLKSLTVYGRILSDLFGVKHQINITKQQRDKLTLYKLNSDSWNMINRLITVLTPFKVATKLISGSHNPTIGLTLFVLQNIRGFLENNDDDDKLLTHLKICLLTKLEQYTTNDCEQSEAVKFLYSTSSSKPPPLSLLFSRLAPLPSSPSLPTIVKNEVLHLYI</sequence>
<proteinExistence type="predicted"/>
<reference evidence="1" key="1">
    <citation type="submission" date="2021-02" db="EMBL/GenBank/DDBJ databases">
        <authorList>
            <person name="Nowell W R."/>
        </authorList>
    </citation>
    <scope>NUCLEOTIDE SEQUENCE</scope>
</reference>
<organism evidence="1 3">
    <name type="scientific">Didymodactylos carnosus</name>
    <dbReference type="NCBI Taxonomy" id="1234261"/>
    <lineage>
        <taxon>Eukaryota</taxon>
        <taxon>Metazoa</taxon>
        <taxon>Spiralia</taxon>
        <taxon>Gnathifera</taxon>
        <taxon>Rotifera</taxon>
        <taxon>Eurotatoria</taxon>
        <taxon>Bdelloidea</taxon>
        <taxon>Philodinida</taxon>
        <taxon>Philodinidae</taxon>
        <taxon>Didymodactylos</taxon>
    </lineage>
</organism>
<dbReference type="EMBL" id="CAJOBC010092733">
    <property type="protein sequence ID" value="CAF4411551.1"/>
    <property type="molecule type" value="Genomic_DNA"/>
</dbReference>
<dbReference type="Proteomes" id="UP000663829">
    <property type="component" value="Unassembled WGS sequence"/>
</dbReference>
<dbReference type="OrthoDB" id="2438421at2759"/>
<protein>
    <submittedName>
        <fullName evidence="1">Uncharacterized protein</fullName>
    </submittedName>
</protein>
<gene>
    <name evidence="1" type="ORF">GPM918_LOCUS39181</name>
    <name evidence="2" type="ORF">SRO942_LOCUS40037</name>
</gene>
<keyword evidence="3" id="KW-1185">Reference proteome</keyword>
<evidence type="ECO:0000313" key="3">
    <source>
        <dbReference type="Proteomes" id="UP000663829"/>
    </source>
</evidence>
<dbReference type="EMBL" id="CAJNOQ010027055">
    <property type="protein sequence ID" value="CAF1550555.1"/>
    <property type="molecule type" value="Genomic_DNA"/>
</dbReference>
<dbReference type="InterPro" id="IPR012337">
    <property type="entry name" value="RNaseH-like_sf"/>
</dbReference>
<evidence type="ECO:0000313" key="2">
    <source>
        <dbReference type="EMBL" id="CAF4411551.1"/>
    </source>
</evidence>
<dbReference type="Proteomes" id="UP000681722">
    <property type="component" value="Unassembled WGS sequence"/>
</dbReference>
<evidence type="ECO:0000313" key="1">
    <source>
        <dbReference type="EMBL" id="CAF1550555.1"/>
    </source>
</evidence>
<accession>A0A815X3Y0</accession>
<comment type="caution">
    <text evidence="1">The sequence shown here is derived from an EMBL/GenBank/DDBJ whole genome shotgun (WGS) entry which is preliminary data.</text>
</comment>
<dbReference type="AlphaFoldDB" id="A0A815X3Y0"/>
<dbReference type="SUPFAM" id="SSF53098">
    <property type="entry name" value="Ribonuclease H-like"/>
    <property type="match status" value="1"/>
</dbReference>